<dbReference type="SFLD" id="SFLDS00003">
    <property type="entry name" value="Haloacid_Dehalogenase"/>
    <property type="match status" value="1"/>
</dbReference>
<evidence type="ECO:0000256" key="8">
    <source>
        <dbReference type="ARBA" id="ARBA00022842"/>
    </source>
</evidence>
<dbReference type="RefSeq" id="WP_148600131.1">
    <property type="nucleotide sequence ID" value="NZ_VSLD01000002.1"/>
</dbReference>
<comment type="caution">
    <text evidence="14">The sequence shown here is derived from an EMBL/GenBank/DDBJ whole genome shotgun (WGS) entry which is preliminary data.</text>
</comment>
<comment type="catalytic activity">
    <reaction evidence="11">
        <text>O-phospho-L-serine + H2O = L-serine + phosphate</text>
        <dbReference type="Rhea" id="RHEA:21208"/>
        <dbReference type="ChEBI" id="CHEBI:15377"/>
        <dbReference type="ChEBI" id="CHEBI:33384"/>
        <dbReference type="ChEBI" id="CHEBI:43474"/>
        <dbReference type="ChEBI" id="CHEBI:57524"/>
        <dbReference type="EC" id="3.1.3.3"/>
    </reaction>
</comment>
<dbReference type="SFLD" id="SFLDF00029">
    <property type="entry name" value="phosphoserine_phosphatase"/>
    <property type="match status" value="1"/>
</dbReference>
<feature type="active site" description="Proton donor" evidence="13">
    <location>
        <position position="94"/>
    </location>
</feature>
<dbReference type="GO" id="GO:0006564">
    <property type="term" value="P:L-serine biosynthetic process"/>
    <property type="evidence" value="ECO:0007669"/>
    <property type="project" value="UniProtKB-KW"/>
</dbReference>
<dbReference type="SUPFAM" id="SSF56784">
    <property type="entry name" value="HAD-like"/>
    <property type="match status" value="1"/>
</dbReference>
<dbReference type="GO" id="GO:0000287">
    <property type="term" value="F:magnesium ion binding"/>
    <property type="evidence" value="ECO:0007669"/>
    <property type="project" value="TreeGrafter"/>
</dbReference>
<evidence type="ECO:0000256" key="1">
    <source>
        <dbReference type="ARBA" id="ARBA00001946"/>
    </source>
</evidence>
<sequence>MTQNLRVVAYAERLDDGHRTSLLAVLRELGRVVDEAGARTPRFEVLTLELVPSAPTSRIRVALRTWSPTTGAGAAVVPAPVYLPGPKLLILDVDSTLIRQEVIELLAAHAGREAEVAAVTDAAMRGELDFAQSLHQRVLALRGLPVSVIDDVVDRIELSVGAERLVSAYHRAGHPVGVVSGGFSQVLDPLAARLRLTFAVANELEIADGRLTGRVSGAVVDRRTKERVLRESAARAAVPLAATVAVGDGANDLDMLAAAGLGVAFNAKPAVRAAAGAALDLPDLDVVRHLSDV</sequence>
<dbReference type="SFLD" id="SFLDG01137">
    <property type="entry name" value="C1.6.1:_Phosphoserine_Phosphat"/>
    <property type="match status" value="1"/>
</dbReference>
<evidence type="ECO:0000256" key="3">
    <source>
        <dbReference type="ARBA" id="ARBA00009184"/>
    </source>
</evidence>
<dbReference type="EMBL" id="VSLD01000002">
    <property type="protein sequence ID" value="TYC99308.1"/>
    <property type="molecule type" value="Genomic_DNA"/>
</dbReference>
<dbReference type="UniPathway" id="UPA00135">
    <property type="reaction ID" value="UER00198"/>
</dbReference>
<keyword evidence="7 14" id="KW-0378">Hydrolase</keyword>
<comment type="similarity">
    <text evidence="3">Belongs to the HAD-like hydrolase superfamily. SerB family.</text>
</comment>
<proteinExistence type="inferred from homology"/>
<dbReference type="OrthoDB" id="9792539at2"/>
<keyword evidence="9" id="KW-0718">Serine biosynthesis</keyword>
<dbReference type="NCBIfam" id="TIGR00338">
    <property type="entry name" value="serB"/>
    <property type="match status" value="1"/>
</dbReference>
<evidence type="ECO:0000256" key="9">
    <source>
        <dbReference type="ARBA" id="ARBA00023299"/>
    </source>
</evidence>
<evidence type="ECO:0000256" key="5">
    <source>
        <dbReference type="ARBA" id="ARBA00022605"/>
    </source>
</evidence>
<dbReference type="NCBIfam" id="TIGR01488">
    <property type="entry name" value="HAD-SF-IB"/>
    <property type="match status" value="1"/>
</dbReference>
<dbReference type="InterPro" id="IPR036412">
    <property type="entry name" value="HAD-like_sf"/>
</dbReference>
<keyword evidence="6" id="KW-0479">Metal-binding</keyword>
<organism evidence="14 15">
    <name type="scientific">Arthrobacter echini</name>
    <dbReference type="NCBI Taxonomy" id="1529066"/>
    <lineage>
        <taxon>Bacteria</taxon>
        <taxon>Bacillati</taxon>
        <taxon>Actinomycetota</taxon>
        <taxon>Actinomycetes</taxon>
        <taxon>Micrococcales</taxon>
        <taxon>Micrococcaceae</taxon>
        <taxon>Arthrobacter</taxon>
    </lineage>
</organism>
<evidence type="ECO:0000256" key="4">
    <source>
        <dbReference type="ARBA" id="ARBA00012640"/>
    </source>
</evidence>
<comment type="cofactor">
    <cofactor evidence="1">
        <name>Mg(2+)</name>
        <dbReference type="ChEBI" id="CHEBI:18420"/>
    </cofactor>
</comment>
<evidence type="ECO:0000256" key="2">
    <source>
        <dbReference type="ARBA" id="ARBA00005135"/>
    </source>
</evidence>
<accession>A0A5D0XT10</accession>
<evidence type="ECO:0000256" key="11">
    <source>
        <dbReference type="ARBA" id="ARBA00048138"/>
    </source>
</evidence>
<gene>
    <name evidence="14" type="primary">serB</name>
    <name evidence="14" type="ORF">FQ377_04780</name>
</gene>
<dbReference type="Pfam" id="PF12710">
    <property type="entry name" value="HAD"/>
    <property type="match status" value="1"/>
</dbReference>
<dbReference type="SFLD" id="SFLDG01136">
    <property type="entry name" value="C1.6:_Phosphoserine_Phosphatas"/>
    <property type="match status" value="1"/>
</dbReference>
<dbReference type="GO" id="GO:0036424">
    <property type="term" value="F:L-phosphoserine phosphatase activity"/>
    <property type="evidence" value="ECO:0007669"/>
    <property type="project" value="InterPro"/>
</dbReference>
<dbReference type="Gene3D" id="3.40.50.1000">
    <property type="entry name" value="HAD superfamily/HAD-like"/>
    <property type="match status" value="1"/>
</dbReference>
<keyword evidence="5" id="KW-0028">Amino-acid biosynthesis</keyword>
<evidence type="ECO:0000256" key="12">
    <source>
        <dbReference type="ARBA" id="ARBA00048523"/>
    </source>
</evidence>
<evidence type="ECO:0000256" key="6">
    <source>
        <dbReference type="ARBA" id="ARBA00022723"/>
    </source>
</evidence>
<name>A0A5D0XT10_9MICC</name>
<dbReference type="InterPro" id="IPR050582">
    <property type="entry name" value="HAD-like_SerB"/>
</dbReference>
<evidence type="ECO:0000256" key="7">
    <source>
        <dbReference type="ARBA" id="ARBA00022801"/>
    </source>
</evidence>
<comment type="catalytic activity">
    <reaction evidence="12">
        <text>O-phospho-D-serine + H2O = D-serine + phosphate</text>
        <dbReference type="Rhea" id="RHEA:24873"/>
        <dbReference type="ChEBI" id="CHEBI:15377"/>
        <dbReference type="ChEBI" id="CHEBI:35247"/>
        <dbReference type="ChEBI" id="CHEBI:43474"/>
        <dbReference type="ChEBI" id="CHEBI:58680"/>
        <dbReference type="EC" id="3.1.3.3"/>
    </reaction>
</comment>
<evidence type="ECO:0000256" key="10">
    <source>
        <dbReference type="ARBA" id="ARBA00031693"/>
    </source>
</evidence>
<dbReference type="InterPro" id="IPR023214">
    <property type="entry name" value="HAD_sf"/>
</dbReference>
<dbReference type="EC" id="3.1.3.3" evidence="4"/>
<dbReference type="PANTHER" id="PTHR43344">
    <property type="entry name" value="PHOSPHOSERINE PHOSPHATASE"/>
    <property type="match status" value="1"/>
</dbReference>
<keyword evidence="15" id="KW-1185">Reference proteome</keyword>
<dbReference type="InterPro" id="IPR004469">
    <property type="entry name" value="PSP"/>
</dbReference>
<dbReference type="PANTHER" id="PTHR43344:SF2">
    <property type="entry name" value="PHOSPHOSERINE PHOSPHATASE"/>
    <property type="match status" value="1"/>
</dbReference>
<protein>
    <recommendedName>
        <fullName evidence="4">phosphoserine phosphatase</fullName>
        <ecNumber evidence="4">3.1.3.3</ecNumber>
    </recommendedName>
    <alternativeName>
        <fullName evidence="10">O-phosphoserine phosphohydrolase</fullName>
    </alternativeName>
</protein>
<evidence type="ECO:0000256" key="13">
    <source>
        <dbReference type="PIRSR" id="PIRSR604469-1"/>
    </source>
</evidence>
<dbReference type="GO" id="GO:0005737">
    <property type="term" value="C:cytoplasm"/>
    <property type="evidence" value="ECO:0007669"/>
    <property type="project" value="TreeGrafter"/>
</dbReference>
<evidence type="ECO:0000313" key="14">
    <source>
        <dbReference type="EMBL" id="TYC99308.1"/>
    </source>
</evidence>
<dbReference type="AlphaFoldDB" id="A0A5D0XT10"/>
<evidence type="ECO:0000313" key="15">
    <source>
        <dbReference type="Proteomes" id="UP000323410"/>
    </source>
</evidence>
<feature type="active site" description="Nucleophile" evidence="13">
    <location>
        <position position="92"/>
    </location>
</feature>
<comment type="pathway">
    <text evidence="2">Amino-acid biosynthesis; L-serine biosynthesis; L-serine from 3-phospho-D-glycerate: step 3/3.</text>
</comment>
<keyword evidence="8" id="KW-0460">Magnesium</keyword>
<reference evidence="14 15" key="1">
    <citation type="submission" date="2019-08" db="EMBL/GenBank/DDBJ databases">
        <title>Genone of Arthrobacter echini P9.</title>
        <authorList>
            <person name="Bowman J.P."/>
        </authorList>
    </citation>
    <scope>NUCLEOTIDE SEQUENCE [LARGE SCALE GENOMIC DNA]</scope>
    <source>
        <strain evidence="14 15">P9</strain>
    </source>
</reference>
<dbReference type="Proteomes" id="UP000323410">
    <property type="component" value="Unassembled WGS sequence"/>
</dbReference>